<dbReference type="AlphaFoldDB" id="A0ABD0M725"/>
<gene>
    <name evidence="1" type="ORF">BaRGS_00001519</name>
</gene>
<dbReference type="EMBL" id="JACVVK020000004">
    <property type="protein sequence ID" value="KAK7507584.1"/>
    <property type="molecule type" value="Genomic_DNA"/>
</dbReference>
<proteinExistence type="predicted"/>
<sequence length="123" mass="13875">MNAQLRVMAIAFRATTTFCTPQEKKKITKESAMYMELMYVLFSGLSFSYTKTLPIFSPTESACMLPTVYTVMYQEENQLVFSVPHQLIVTLITVIDFSVAKVFQASAVQCTVLAQTIHLSKSR</sequence>
<keyword evidence="2" id="KW-1185">Reference proteome</keyword>
<accession>A0ABD0M725</accession>
<name>A0ABD0M725_9CAEN</name>
<organism evidence="1 2">
    <name type="scientific">Batillaria attramentaria</name>
    <dbReference type="NCBI Taxonomy" id="370345"/>
    <lineage>
        <taxon>Eukaryota</taxon>
        <taxon>Metazoa</taxon>
        <taxon>Spiralia</taxon>
        <taxon>Lophotrochozoa</taxon>
        <taxon>Mollusca</taxon>
        <taxon>Gastropoda</taxon>
        <taxon>Caenogastropoda</taxon>
        <taxon>Sorbeoconcha</taxon>
        <taxon>Cerithioidea</taxon>
        <taxon>Batillariidae</taxon>
        <taxon>Batillaria</taxon>
    </lineage>
</organism>
<protein>
    <submittedName>
        <fullName evidence="1">Uncharacterized protein</fullName>
    </submittedName>
</protein>
<dbReference type="Proteomes" id="UP001519460">
    <property type="component" value="Unassembled WGS sequence"/>
</dbReference>
<reference evidence="1 2" key="1">
    <citation type="journal article" date="2023" name="Sci. Data">
        <title>Genome assembly of the Korean intertidal mud-creeper Batillaria attramentaria.</title>
        <authorList>
            <person name="Patra A.K."/>
            <person name="Ho P.T."/>
            <person name="Jun S."/>
            <person name="Lee S.J."/>
            <person name="Kim Y."/>
            <person name="Won Y.J."/>
        </authorList>
    </citation>
    <scope>NUCLEOTIDE SEQUENCE [LARGE SCALE GENOMIC DNA]</scope>
    <source>
        <strain evidence="1">Wonlab-2016</strain>
    </source>
</reference>
<evidence type="ECO:0000313" key="2">
    <source>
        <dbReference type="Proteomes" id="UP001519460"/>
    </source>
</evidence>
<evidence type="ECO:0000313" key="1">
    <source>
        <dbReference type="EMBL" id="KAK7507584.1"/>
    </source>
</evidence>
<comment type="caution">
    <text evidence="1">The sequence shown here is derived from an EMBL/GenBank/DDBJ whole genome shotgun (WGS) entry which is preliminary data.</text>
</comment>